<evidence type="ECO:0000256" key="2">
    <source>
        <dbReference type="ARBA" id="ARBA00022692"/>
    </source>
</evidence>
<keyword evidence="5 8" id="KW-0472">Membrane</keyword>
<feature type="transmembrane region" description="Helical" evidence="8">
    <location>
        <begin position="97"/>
        <end position="122"/>
    </location>
</feature>
<evidence type="ECO:0000256" key="6">
    <source>
        <dbReference type="ARBA" id="ARBA00023170"/>
    </source>
</evidence>
<comment type="caution">
    <text evidence="10">The sequence shown here is derived from an EMBL/GenBank/DDBJ whole genome shotgun (WGS) entry which is preliminary data.</text>
</comment>
<evidence type="ECO:0000256" key="7">
    <source>
        <dbReference type="ARBA" id="ARBA00023224"/>
    </source>
</evidence>
<evidence type="ECO:0000256" key="4">
    <source>
        <dbReference type="ARBA" id="ARBA00023040"/>
    </source>
</evidence>
<dbReference type="Proteomes" id="UP001329430">
    <property type="component" value="Chromosome 2"/>
</dbReference>
<feature type="transmembrane region" description="Helical" evidence="8">
    <location>
        <begin position="220"/>
        <end position="243"/>
    </location>
</feature>
<feature type="transmembrane region" description="Helical" evidence="8">
    <location>
        <begin position="20"/>
        <end position="40"/>
    </location>
</feature>
<proteinExistence type="predicted"/>
<dbReference type="Gene3D" id="1.20.1070.10">
    <property type="entry name" value="Rhodopsin 7-helix transmembrane proteins"/>
    <property type="match status" value="1"/>
</dbReference>
<reference evidence="10 11" key="1">
    <citation type="journal article" date="2024" name="Insects">
        <title>An Improved Chromosome-Level Genome Assembly of the Firefly Pyrocoelia pectoralis.</title>
        <authorList>
            <person name="Fu X."/>
            <person name="Meyer-Rochow V.B."/>
            <person name="Ballantyne L."/>
            <person name="Zhu X."/>
        </authorList>
    </citation>
    <scope>NUCLEOTIDE SEQUENCE [LARGE SCALE GENOMIC DNA]</scope>
    <source>
        <strain evidence="10">XCY_ONT2</strain>
    </source>
</reference>
<evidence type="ECO:0000256" key="8">
    <source>
        <dbReference type="SAM" id="Phobius"/>
    </source>
</evidence>
<comment type="subcellular location">
    <subcellularLocation>
        <location evidence="1">Membrane</location>
        <topology evidence="1">Multi-pass membrane protein</topology>
    </subcellularLocation>
</comment>
<feature type="transmembrane region" description="Helical" evidence="8">
    <location>
        <begin position="168"/>
        <end position="186"/>
    </location>
</feature>
<evidence type="ECO:0000256" key="3">
    <source>
        <dbReference type="ARBA" id="ARBA00022989"/>
    </source>
</evidence>
<dbReference type="SUPFAM" id="SSF81321">
    <property type="entry name" value="Family A G protein-coupled receptor-like"/>
    <property type="match status" value="1"/>
</dbReference>
<dbReference type="PANTHER" id="PTHR45695">
    <property type="entry name" value="LEUCOKININ RECEPTOR-RELATED"/>
    <property type="match status" value="1"/>
</dbReference>
<protein>
    <recommendedName>
        <fullName evidence="9">G-protein coupled receptors family 1 profile domain-containing protein</fullName>
    </recommendedName>
</protein>
<gene>
    <name evidence="10" type="ORF">RI129_002269</name>
</gene>
<evidence type="ECO:0000256" key="5">
    <source>
        <dbReference type="ARBA" id="ARBA00023136"/>
    </source>
</evidence>
<keyword evidence="3 8" id="KW-1133">Transmembrane helix</keyword>
<keyword evidence="11" id="KW-1185">Reference proteome</keyword>
<dbReference type="GO" id="GO:0005886">
    <property type="term" value="C:plasma membrane"/>
    <property type="evidence" value="ECO:0007669"/>
    <property type="project" value="TreeGrafter"/>
</dbReference>
<evidence type="ECO:0000313" key="10">
    <source>
        <dbReference type="EMBL" id="KAK5647377.1"/>
    </source>
</evidence>
<keyword evidence="6" id="KW-0675">Receptor</keyword>
<accession>A0AAN7ZLY5</accession>
<evidence type="ECO:0000256" key="1">
    <source>
        <dbReference type="ARBA" id="ARBA00004141"/>
    </source>
</evidence>
<organism evidence="10 11">
    <name type="scientific">Pyrocoelia pectoralis</name>
    <dbReference type="NCBI Taxonomy" id="417401"/>
    <lineage>
        <taxon>Eukaryota</taxon>
        <taxon>Metazoa</taxon>
        <taxon>Ecdysozoa</taxon>
        <taxon>Arthropoda</taxon>
        <taxon>Hexapoda</taxon>
        <taxon>Insecta</taxon>
        <taxon>Pterygota</taxon>
        <taxon>Neoptera</taxon>
        <taxon>Endopterygota</taxon>
        <taxon>Coleoptera</taxon>
        <taxon>Polyphaga</taxon>
        <taxon>Elateriformia</taxon>
        <taxon>Elateroidea</taxon>
        <taxon>Lampyridae</taxon>
        <taxon>Lampyrinae</taxon>
        <taxon>Pyrocoelia</taxon>
    </lineage>
</organism>
<sequence>MKMANVTDIKLNEESVTFPLWIIISYYGFVLVGLILNVCISIRLMQRKERGIFSLILHLTLVDALSTFVAVIEIWIINKQSWIFPAKLCRFFSGGEMLINTFVLYEIICINFHVTSTLNLYLQEIQNDSKSPISLSEEEDSDQFLVSHEEQNYNRNVVIDYRRRKTDIAILIPLFLVWFVGLSASIPQFTLSTTVTVQNNITLCTVFDIYHKRLLQNLSIVFRIIIPVPLLFLSLVILITKSYKSMHTTNLGQNLLARKTKKVQSILVLGTVLTVLYIIVSLQRQILAILHFFAQEVGTTNSADNFKIPPLQNVACSSFANLLSAMSHYACSTLRPIIYIVVLPELRYMFNFKQKLKCNKK</sequence>
<dbReference type="PANTHER" id="PTHR45695:SF15">
    <property type="entry name" value="OPSIN RH2"/>
    <property type="match status" value="1"/>
</dbReference>
<keyword evidence="4" id="KW-0297">G-protein coupled receptor</keyword>
<dbReference type="PROSITE" id="PS50262">
    <property type="entry name" value="G_PROTEIN_RECEP_F1_2"/>
    <property type="match status" value="1"/>
</dbReference>
<feature type="transmembrane region" description="Helical" evidence="8">
    <location>
        <begin position="52"/>
        <end position="77"/>
    </location>
</feature>
<dbReference type="EMBL" id="JAVRBK010000002">
    <property type="protein sequence ID" value="KAK5647377.1"/>
    <property type="molecule type" value="Genomic_DNA"/>
</dbReference>
<name>A0AAN7ZLY5_9COLE</name>
<dbReference type="InterPro" id="IPR017452">
    <property type="entry name" value="GPCR_Rhodpsn_7TM"/>
</dbReference>
<keyword evidence="7" id="KW-0807">Transducer</keyword>
<evidence type="ECO:0000259" key="9">
    <source>
        <dbReference type="PROSITE" id="PS50262"/>
    </source>
</evidence>
<feature type="domain" description="G-protein coupled receptors family 1 profile" evidence="9">
    <location>
        <begin position="33"/>
        <end position="339"/>
    </location>
</feature>
<dbReference type="GO" id="GO:0004930">
    <property type="term" value="F:G protein-coupled receptor activity"/>
    <property type="evidence" value="ECO:0007669"/>
    <property type="project" value="UniProtKB-KW"/>
</dbReference>
<keyword evidence="2 8" id="KW-0812">Transmembrane</keyword>
<dbReference type="AlphaFoldDB" id="A0AAN7ZLY5"/>
<evidence type="ECO:0000313" key="11">
    <source>
        <dbReference type="Proteomes" id="UP001329430"/>
    </source>
</evidence>
<feature type="transmembrane region" description="Helical" evidence="8">
    <location>
        <begin position="263"/>
        <end position="282"/>
    </location>
</feature>